<feature type="region of interest" description="Disordered" evidence="2">
    <location>
        <begin position="437"/>
        <end position="462"/>
    </location>
</feature>
<evidence type="ECO:0000256" key="2">
    <source>
        <dbReference type="SAM" id="MobiDB-lite"/>
    </source>
</evidence>
<dbReference type="PANTHER" id="PTHR22997:SF0">
    <property type="entry name" value="PIH1 DOMAIN-CONTAINING PROTEIN 1"/>
    <property type="match status" value="1"/>
</dbReference>
<dbReference type="STRING" id="695850.A0A067CFH8"/>
<reference evidence="4 5" key="1">
    <citation type="journal article" date="2013" name="PLoS Genet.">
        <title>Distinctive expansion of potential virulence genes in the genome of the oomycete fish pathogen Saprolegnia parasitica.</title>
        <authorList>
            <person name="Jiang R.H."/>
            <person name="de Bruijn I."/>
            <person name="Haas B.J."/>
            <person name="Belmonte R."/>
            <person name="Lobach L."/>
            <person name="Christie J."/>
            <person name="van den Ackerveken G."/>
            <person name="Bottin A."/>
            <person name="Bulone V."/>
            <person name="Diaz-Moreno S.M."/>
            <person name="Dumas B."/>
            <person name="Fan L."/>
            <person name="Gaulin E."/>
            <person name="Govers F."/>
            <person name="Grenville-Briggs L.J."/>
            <person name="Horner N.R."/>
            <person name="Levin J.Z."/>
            <person name="Mammella M."/>
            <person name="Meijer H.J."/>
            <person name="Morris P."/>
            <person name="Nusbaum C."/>
            <person name="Oome S."/>
            <person name="Phillips A.J."/>
            <person name="van Rooyen D."/>
            <person name="Rzeszutek E."/>
            <person name="Saraiva M."/>
            <person name="Secombes C.J."/>
            <person name="Seidl M.F."/>
            <person name="Snel B."/>
            <person name="Stassen J.H."/>
            <person name="Sykes S."/>
            <person name="Tripathy S."/>
            <person name="van den Berg H."/>
            <person name="Vega-Arreguin J.C."/>
            <person name="Wawra S."/>
            <person name="Young S.K."/>
            <person name="Zeng Q."/>
            <person name="Dieguez-Uribeondo J."/>
            <person name="Russ C."/>
            <person name="Tyler B.M."/>
            <person name="van West P."/>
        </authorList>
    </citation>
    <scope>NUCLEOTIDE SEQUENCE [LARGE SCALE GENOMIC DNA]</scope>
    <source>
        <strain evidence="4 5">CBS 223.65</strain>
    </source>
</reference>
<evidence type="ECO:0000313" key="4">
    <source>
        <dbReference type="EMBL" id="KDO29514.1"/>
    </source>
</evidence>
<dbReference type="GeneID" id="24127863"/>
<gene>
    <name evidence="4" type="ORF">SPRG_05471</name>
</gene>
<feature type="compositionally biased region" description="Polar residues" evidence="2">
    <location>
        <begin position="383"/>
        <end position="397"/>
    </location>
</feature>
<proteinExistence type="inferred from homology"/>
<dbReference type="EMBL" id="KK583205">
    <property type="protein sequence ID" value="KDO29514.1"/>
    <property type="molecule type" value="Genomic_DNA"/>
</dbReference>
<dbReference type="PANTHER" id="PTHR22997">
    <property type="entry name" value="PIH1 DOMAIN-CONTAINING PROTEIN 1"/>
    <property type="match status" value="1"/>
</dbReference>
<accession>A0A067CFH8</accession>
<feature type="region of interest" description="Disordered" evidence="2">
    <location>
        <begin position="377"/>
        <end position="404"/>
    </location>
</feature>
<dbReference type="Proteomes" id="UP000030745">
    <property type="component" value="Unassembled WGS sequence"/>
</dbReference>
<feature type="domain" description="PIH1 N-terminal" evidence="3">
    <location>
        <begin position="79"/>
        <end position="225"/>
    </location>
</feature>
<dbReference type="OrthoDB" id="1539250at2759"/>
<dbReference type="Pfam" id="PF08190">
    <property type="entry name" value="PIH1"/>
    <property type="match status" value="1"/>
</dbReference>
<comment type="similarity">
    <text evidence="1">Belongs to the PIH1 family.</text>
</comment>
<keyword evidence="5" id="KW-1185">Reference proteome</keyword>
<dbReference type="InterPro" id="IPR012981">
    <property type="entry name" value="PIH1_N"/>
</dbReference>
<dbReference type="InterPro" id="IPR050734">
    <property type="entry name" value="PIH1/Kintoun_subfamily"/>
</dbReference>
<organism evidence="4 5">
    <name type="scientific">Saprolegnia parasitica (strain CBS 223.65)</name>
    <dbReference type="NCBI Taxonomy" id="695850"/>
    <lineage>
        <taxon>Eukaryota</taxon>
        <taxon>Sar</taxon>
        <taxon>Stramenopiles</taxon>
        <taxon>Oomycota</taxon>
        <taxon>Saprolegniomycetes</taxon>
        <taxon>Saprolegniales</taxon>
        <taxon>Saprolegniaceae</taxon>
        <taxon>Saprolegnia</taxon>
    </lineage>
</organism>
<protein>
    <recommendedName>
        <fullName evidence="3">PIH1 N-terminal domain-containing protein</fullName>
    </recommendedName>
</protein>
<evidence type="ECO:0000256" key="1">
    <source>
        <dbReference type="ARBA" id="ARBA00008511"/>
    </source>
</evidence>
<feature type="compositionally biased region" description="Basic and acidic residues" evidence="2">
    <location>
        <begin position="437"/>
        <end position="461"/>
    </location>
</feature>
<sequence>MDPALMEQYANYLDEMERSDPKAYKAFMQEMQSKVTAGGDGLSMEALQAAMATAPASNGATDDLRFPGNKVMQSQGLAEQKEGMYVDVEPGFVMKTKELASKTKLFVNFCTCEHIKIWSKQKKLDEKGEEQEGIHVPLSLGPPHEVLDHAKKTCLAIDVAVNPQVVLDADADSTGTFRNFLCELAIQYIEEKYKFQVDPQYKLPKLSYRGELPPAKHYIRKAQAPTIEEVDRSVQPAPPAAPIVLQPLAGTLMESVASNEWRICAQVPACEGGPALSRAHLASAPRHLQMRFEFPSTVTNPDAIQIHARAEYLVVQVPGYVDHATYLPYPIDASGVAADYAAANQALTITMAVDATFHDQQLAPDAGSAPWMLSQALDDGSDNTKVSSKEPSLTDKFQLQPAAPPMAVESPIQEEDELPEDRFHRKDMLSMHILDQRKADRAEKAKKSEDERKARKAENDAKVAAAKAAGKTWREMYPNEPETTFVDLGEMLQKEAATVVLEPQAMPESEIAKAVKTEWTGATKMEFASSLAFELLD</sequence>
<evidence type="ECO:0000313" key="5">
    <source>
        <dbReference type="Proteomes" id="UP000030745"/>
    </source>
</evidence>
<dbReference type="VEuPathDB" id="FungiDB:SPRG_05471"/>
<name>A0A067CFH8_SAPPC</name>
<dbReference type="GO" id="GO:0005737">
    <property type="term" value="C:cytoplasm"/>
    <property type="evidence" value="ECO:0007669"/>
    <property type="project" value="TreeGrafter"/>
</dbReference>
<dbReference type="AlphaFoldDB" id="A0A067CFH8"/>
<dbReference type="OMA" id="WREMYPN"/>
<dbReference type="RefSeq" id="XP_012199580.1">
    <property type="nucleotide sequence ID" value="XM_012344190.1"/>
</dbReference>
<evidence type="ECO:0000259" key="3">
    <source>
        <dbReference type="Pfam" id="PF08190"/>
    </source>
</evidence>
<dbReference type="KEGG" id="spar:SPRG_05471"/>